<comment type="caution">
    <text evidence="7">The sequence shown here is derived from an EMBL/GenBank/DDBJ whole genome shotgun (WGS) entry which is preliminary data.</text>
</comment>
<keyword evidence="5" id="KW-0472">Membrane</keyword>
<dbReference type="Pfam" id="PF13442">
    <property type="entry name" value="Cytochrome_CBB3"/>
    <property type="match status" value="1"/>
</dbReference>
<evidence type="ECO:0000256" key="5">
    <source>
        <dbReference type="SAM" id="Phobius"/>
    </source>
</evidence>
<keyword evidence="2 4" id="KW-0479">Metal-binding</keyword>
<evidence type="ECO:0000259" key="6">
    <source>
        <dbReference type="PROSITE" id="PS51007"/>
    </source>
</evidence>
<dbReference type="EMBL" id="JBBYHR010000003">
    <property type="protein sequence ID" value="MEL1243824.1"/>
    <property type="molecule type" value="Genomic_DNA"/>
</dbReference>
<accession>A0ABU9HUP2</accession>
<dbReference type="InterPro" id="IPR009056">
    <property type="entry name" value="Cyt_c-like_dom"/>
</dbReference>
<keyword evidence="1 4" id="KW-0349">Heme</keyword>
<keyword evidence="5" id="KW-1133">Transmembrane helix</keyword>
<name>A0ABU9HUP2_9FLAO</name>
<protein>
    <submittedName>
        <fullName evidence="7">Cytochrome c</fullName>
    </submittedName>
</protein>
<proteinExistence type="predicted"/>
<evidence type="ECO:0000256" key="4">
    <source>
        <dbReference type="PROSITE-ProRule" id="PRU00433"/>
    </source>
</evidence>
<keyword evidence="8" id="KW-1185">Reference proteome</keyword>
<evidence type="ECO:0000313" key="7">
    <source>
        <dbReference type="EMBL" id="MEL1243824.1"/>
    </source>
</evidence>
<dbReference type="Proteomes" id="UP001464555">
    <property type="component" value="Unassembled WGS sequence"/>
</dbReference>
<evidence type="ECO:0000256" key="3">
    <source>
        <dbReference type="ARBA" id="ARBA00023004"/>
    </source>
</evidence>
<evidence type="ECO:0000256" key="1">
    <source>
        <dbReference type="ARBA" id="ARBA00022617"/>
    </source>
</evidence>
<dbReference type="RefSeq" id="WP_341696142.1">
    <property type="nucleotide sequence ID" value="NZ_JBBYHR010000003.1"/>
</dbReference>
<gene>
    <name evidence="7" type="ORF">AAEO56_06080</name>
</gene>
<evidence type="ECO:0000256" key="2">
    <source>
        <dbReference type="ARBA" id="ARBA00022723"/>
    </source>
</evidence>
<reference evidence="7 8" key="1">
    <citation type="submission" date="2024-04" db="EMBL/GenBank/DDBJ databases">
        <title>Flavobacterium sp. DGU11 16S ribosomal RNA gene Genome sequencing and assembly.</title>
        <authorList>
            <person name="Park S."/>
        </authorList>
    </citation>
    <scope>NUCLEOTIDE SEQUENCE [LARGE SCALE GENOMIC DNA]</scope>
    <source>
        <strain evidence="7 8">DGU11</strain>
    </source>
</reference>
<organism evidence="7 8">
    <name type="scientific">Flavobacterium arundinis</name>
    <dbReference type="NCBI Taxonomy" id="3139143"/>
    <lineage>
        <taxon>Bacteria</taxon>
        <taxon>Pseudomonadati</taxon>
        <taxon>Bacteroidota</taxon>
        <taxon>Flavobacteriia</taxon>
        <taxon>Flavobacteriales</taxon>
        <taxon>Flavobacteriaceae</taxon>
        <taxon>Flavobacterium</taxon>
    </lineage>
</organism>
<dbReference type="InterPro" id="IPR036909">
    <property type="entry name" value="Cyt_c-like_dom_sf"/>
</dbReference>
<evidence type="ECO:0000313" key="8">
    <source>
        <dbReference type="Proteomes" id="UP001464555"/>
    </source>
</evidence>
<dbReference type="PROSITE" id="PS51007">
    <property type="entry name" value="CYTC"/>
    <property type="match status" value="1"/>
</dbReference>
<sequence length="144" mass="16286">MLEGNKRIYMFCVAVLFSIFGFYNYTIYSGSTTASGPPFSDKALSGQELWQSNNCFSCHQLYGLGGYMGPDLTNICSEKGKDEKYIKLMLNSGIKTMPLFNFTEDEKDAIVCFLKEVDATGYYPNYKAVIHTNGWVEIDIKDEK</sequence>
<feature type="transmembrane region" description="Helical" evidence="5">
    <location>
        <begin position="7"/>
        <end position="25"/>
    </location>
</feature>
<feature type="domain" description="Cytochrome c" evidence="6">
    <location>
        <begin position="41"/>
        <end position="118"/>
    </location>
</feature>
<dbReference type="SUPFAM" id="SSF46626">
    <property type="entry name" value="Cytochrome c"/>
    <property type="match status" value="1"/>
</dbReference>
<keyword evidence="5" id="KW-0812">Transmembrane</keyword>
<dbReference type="Gene3D" id="1.10.760.10">
    <property type="entry name" value="Cytochrome c-like domain"/>
    <property type="match status" value="1"/>
</dbReference>
<keyword evidence="3 4" id="KW-0408">Iron</keyword>